<protein>
    <submittedName>
        <fullName evidence="2">Uncharacterized protein</fullName>
    </submittedName>
</protein>
<evidence type="ECO:0000313" key="2">
    <source>
        <dbReference type="EMBL" id="MFC5713479.1"/>
    </source>
</evidence>
<name>A0ABW0YTU5_9BACI</name>
<dbReference type="EMBL" id="JBHSOZ010000005">
    <property type="protein sequence ID" value="MFC5713479.1"/>
    <property type="molecule type" value="Genomic_DNA"/>
</dbReference>
<feature type="compositionally biased region" description="Basic and acidic residues" evidence="1">
    <location>
        <begin position="22"/>
        <end position="35"/>
    </location>
</feature>
<keyword evidence="3" id="KW-1185">Reference proteome</keyword>
<organism evidence="2 3">
    <name type="scientific">Thalassorhabdus alkalitolerans</name>
    <dbReference type="NCBI Taxonomy" id="2282697"/>
    <lineage>
        <taxon>Bacteria</taxon>
        <taxon>Bacillati</taxon>
        <taxon>Bacillota</taxon>
        <taxon>Bacilli</taxon>
        <taxon>Bacillales</taxon>
        <taxon>Bacillaceae</taxon>
        <taxon>Thalassorhabdus</taxon>
    </lineage>
</organism>
<dbReference type="RefSeq" id="WP_385941336.1">
    <property type="nucleotide sequence ID" value="NZ_JBHSOZ010000005.1"/>
</dbReference>
<gene>
    <name evidence="2" type="ORF">ACFPU1_11850</name>
</gene>
<proteinExistence type="predicted"/>
<evidence type="ECO:0000313" key="3">
    <source>
        <dbReference type="Proteomes" id="UP001596142"/>
    </source>
</evidence>
<feature type="region of interest" description="Disordered" evidence="1">
    <location>
        <begin position="22"/>
        <end position="49"/>
    </location>
</feature>
<accession>A0ABW0YTU5</accession>
<sequence>MSSLSLLYYTIKKEFEERLGRPLTEEEKKVIKEMSESQLAGEAEEPDKE</sequence>
<dbReference type="Proteomes" id="UP001596142">
    <property type="component" value="Unassembled WGS sequence"/>
</dbReference>
<comment type="caution">
    <text evidence="2">The sequence shown here is derived from an EMBL/GenBank/DDBJ whole genome shotgun (WGS) entry which is preliminary data.</text>
</comment>
<reference evidence="3" key="1">
    <citation type="journal article" date="2019" name="Int. J. Syst. Evol. Microbiol.">
        <title>The Global Catalogue of Microorganisms (GCM) 10K type strain sequencing project: providing services to taxonomists for standard genome sequencing and annotation.</title>
        <authorList>
            <consortium name="The Broad Institute Genomics Platform"/>
            <consortium name="The Broad Institute Genome Sequencing Center for Infectious Disease"/>
            <person name="Wu L."/>
            <person name="Ma J."/>
        </authorList>
    </citation>
    <scope>NUCLEOTIDE SEQUENCE [LARGE SCALE GENOMIC DNA]</scope>
    <source>
        <strain evidence="3">CECT 7184</strain>
    </source>
</reference>
<evidence type="ECO:0000256" key="1">
    <source>
        <dbReference type="SAM" id="MobiDB-lite"/>
    </source>
</evidence>